<name>A0AAD0AEA3_FAUOS</name>
<feature type="transmembrane region" description="Helical" evidence="1">
    <location>
        <begin position="5"/>
        <end position="27"/>
    </location>
</feature>
<protein>
    <recommendedName>
        <fullName evidence="3">CTP synthetase</fullName>
    </recommendedName>
</protein>
<sequence>MNWQLFSAIFTIASGVTIGVLMTIALVTGFDQIPHIIATAIVGLILSIPIAWIVAKKMQTLTTAKTPVTPVAR</sequence>
<feature type="transmembrane region" description="Helical" evidence="1">
    <location>
        <begin position="33"/>
        <end position="55"/>
    </location>
</feature>
<reference evidence="2" key="1">
    <citation type="submission" date="2017-11" db="EMBL/GenBank/DDBJ databases">
        <title>Complete Genome Sequence from Moraxella oslensis YHS isolated from human skin.</title>
        <authorList>
            <person name="Lee K."/>
            <person name="Lim J.Y."/>
            <person name="Hwang I."/>
        </authorList>
    </citation>
    <scope>NUCLEOTIDE SEQUENCE</scope>
    <source>
        <strain evidence="2">YHS</strain>
    </source>
</reference>
<keyword evidence="1" id="KW-1133">Transmembrane helix</keyword>
<keyword evidence="1" id="KW-0812">Transmembrane</keyword>
<gene>
    <name evidence="2" type="ORF">YHS_07195</name>
</gene>
<evidence type="ECO:0008006" key="3">
    <source>
        <dbReference type="Google" id="ProtNLM"/>
    </source>
</evidence>
<accession>A0AAD0AEA3</accession>
<evidence type="ECO:0000313" key="2">
    <source>
        <dbReference type="EMBL" id="ATQ83625.1"/>
    </source>
</evidence>
<keyword evidence="1" id="KW-0472">Membrane</keyword>
<organism evidence="2">
    <name type="scientific">Faucicola osloensis</name>
    <name type="common">Moraxella osloensis</name>
    <dbReference type="NCBI Taxonomy" id="34062"/>
    <lineage>
        <taxon>Bacteria</taxon>
        <taxon>Pseudomonadati</taxon>
        <taxon>Pseudomonadota</taxon>
        <taxon>Gammaproteobacteria</taxon>
        <taxon>Moraxellales</taxon>
        <taxon>Moraxellaceae</taxon>
        <taxon>Faucicola</taxon>
    </lineage>
</organism>
<evidence type="ECO:0000256" key="1">
    <source>
        <dbReference type="SAM" id="Phobius"/>
    </source>
</evidence>
<proteinExistence type="predicted"/>
<dbReference type="AlphaFoldDB" id="A0AAD0AEA3"/>
<dbReference type="EMBL" id="CP024176">
    <property type="protein sequence ID" value="ATQ83625.1"/>
    <property type="molecule type" value="Genomic_DNA"/>
</dbReference>